<dbReference type="PROSITE" id="PS50005">
    <property type="entry name" value="TPR"/>
    <property type="match status" value="1"/>
</dbReference>
<feature type="compositionally biased region" description="Basic and acidic residues" evidence="2">
    <location>
        <begin position="662"/>
        <end position="688"/>
    </location>
</feature>
<feature type="compositionally biased region" description="Basic and acidic residues" evidence="2">
    <location>
        <begin position="883"/>
        <end position="894"/>
    </location>
</feature>
<feature type="compositionally biased region" description="Basic and acidic residues" evidence="2">
    <location>
        <begin position="1845"/>
        <end position="1854"/>
    </location>
</feature>
<dbReference type="InterPro" id="IPR019734">
    <property type="entry name" value="TPR_rpt"/>
</dbReference>
<dbReference type="InterPro" id="IPR046341">
    <property type="entry name" value="SET_dom_sf"/>
</dbReference>
<dbReference type="EMBL" id="OZ020100">
    <property type="protein sequence ID" value="CAK9273812.1"/>
    <property type="molecule type" value="Genomic_DNA"/>
</dbReference>
<name>A0ABP0X568_9BRYO</name>
<feature type="compositionally biased region" description="Acidic residues" evidence="2">
    <location>
        <begin position="1875"/>
        <end position="1890"/>
    </location>
</feature>
<feature type="region of interest" description="Disordered" evidence="2">
    <location>
        <begin position="207"/>
        <end position="278"/>
    </location>
</feature>
<dbReference type="SMART" id="SM00317">
    <property type="entry name" value="SET"/>
    <property type="match status" value="1"/>
</dbReference>
<feature type="compositionally biased region" description="Acidic residues" evidence="2">
    <location>
        <begin position="1678"/>
        <end position="1696"/>
    </location>
</feature>
<feature type="compositionally biased region" description="Basic and acidic residues" evidence="2">
    <location>
        <begin position="244"/>
        <end position="261"/>
    </location>
</feature>
<feature type="region of interest" description="Disordered" evidence="2">
    <location>
        <begin position="1243"/>
        <end position="1474"/>
    </location>
</feature>
<feature type="compositionally biased region" description="Acidic residues" evidence="2">
    <location>
        <begin position="1492"/>
        <end position="1505"/>
    </location>
</feature>
<evidence type="ECO:0000259" key="3">
    <source>
        <dbReference type="PROSITE" id="PS50280"/>
    </source>
</evidence>
<feature type="compositionally biased region" description="Polar residues" evidence="2">
    <location>
        <begin position="369"/>
        <end position="382"/>
    </location>
</feature>
<feature type="region of interest" description="Disordered" evidence="2">
    <location>
        <begin position="1947"/>
        <end position="1970"/>
    </location>
</feature>
<feature type="compositionally biased region" description="Basic and acidic residues" evidence="2">
    <location>
        <begin position="1337"/>
        <end position="1348"/>
    </location>
</feature>
<feature type="compositionally biased region" description="Basic and acidic residues" evidence="2">
    <location>
        <begin position="1727"/>
        <end position="1737"/>
    </location>
</feature>
<feature type="compositionally biased region" description="Acidic residues" evidence="2">
    <location>
        <begin position="1323"/>
        <end position="1336"/>
    </location>
</feature>
<dbReference type="SMART" id="SM00028">
    <property type="entry name" value="TPR"/>
    <property type="match status" value="2"/>
</dbReference>
<feature type="compositionally biased region" description="Acidic residues" evidence="2">
    <location>
        <begin position="1623"/>
        <end position="1655"/>
    </location>
</feature>
<feature type="compositionally biased region" description="Basic and acidic residues" evidence="2">
    <location>
        <begin position="1397"/>
        <end position="1407"/>
    </location>
</feature>
<feature type="region of interest" description="Disordered" evidence="2">
    <location>
        <begin position="1492"/>
        <end position="1552"/>
    </location>
</feature>
<feature type="region of interest" description="Disordered" evidence="2">
    <location>
        <begin position="1566"/>
        <end position="1906"/>
    </location>
</feature>
<evidence type="ECO:0000256" key="1">
    <source>
        <dbReference type="PROSITE-ProRule" id="PRU00339"/>
    </source>
</evidence>
<dbReference type="InterPro" id="IPR053209">
    <property type="entry name" value="Gramillin-biosynth_MTr"/>
</dbReference>
<dbReference type="CDD" id="cd20071">
    <property type="entry name" value="SET_SMYD"/>
    <property type="match status" value="1"/>
</dbReference>
<dbReference type="PROSITE" id="PS50280">
    <property type="entry name" value="SET"/>
    <property type="match status" value="1"/>
</dbReference>
<feature type="compositionally biased region" description="Basic and acidic residues" evidence="2">
    <location>
        <begin position="1794"/>
        <end position="1809"/>
    </location>
</feature>
<feature type="region of interest" description="Disordered" evidence="2">
    <location>
        <begin position="1134"/>
        <end position="1162"/>
    </location>
</feature>
<feature type="compositionally biased region" description="Acidic residues" evidence="2">
    <location>
        <begin position="865"/>
        <end position="875"/>
    </location>
</feature>
<feature type="region of interest" description="Disordered" evidence="2">
    <location>
        <begin position="652"/>
        <end position="720"/>
    </location>
</feature>
<dbReference type="Proteomes" id="UP001497444">
    <property type="component" value="Chromosome 5"/>
</dbReference>
<feature type="compositionally biased region" description="Acidic residues" evidence="2">
    <location>
        <begin position="1387"/>
        <end position="1396"/>
    </location>
</feature>
<accession>A0ABP0X568</accession>
<feature type="compositionally biased region" description="Basic and acidic residues" evidence="2">
    <location>
        <begin position="526"/>
        <end position="535"/>
    </location>
</feature>
<evidence type="ECO:0000313" key="5">
    <source>
        <dbReference type="Proteomes" id="UP001497444"/>
    </source>
</evidence>
<feature type="compositionally biased region" description="Basic and acidic residues" evidence="2">
    <location>
        <begin position="1427"/>
        <end position="1454"/>
    </location>
</feature>
<feature type="compositionally biased region" description="Basic and acidic residues" evidence="2">
    <location>
        <begin position="577"/>
        <end position="587"/>
    </location>
</feature>
<feature type="region of interest" description="Disordered" evidence="2">
    <location>
        <begin position="2015"/>
        <end position="2109"/>
    </location>
</feature>
<feature type="region of interest" description="Disordered" evidence="2">
    <location>
        <begin position="2349"/>
        <end position="2372"/>
    </location>
</feature>
<feature type="region of interest" description="Disordered" evidence="2">
    <location>
        <begin position="2118"/>
        <end position="2137"/>
    </location>
</feature>
<feature type="compositionally biased region" description="Polar residues" evidence="2">
    <location>
        <begin position="1152"/>
        <end position="1162"/>
    </location>
</feature>
<protein>
    <recommendedName>
        <fullName evidence="3">SET domain-containing protein</fullName>
    </recommendedName>
</protein>
<feature type="compositionally biased region" description="Acidic residues" evidence="2">
    <location>
        <begin position="1021"/>
        <end position="1037"/>
    </location>
</feature>
<feature type="region of interest" description="Disordered" evidence="2">
    <location>
        <begin position="356"/>
        <end position="384"/>
    </location>
</feature>
<feature type="compositionally biased region" description="Basic and acidic residues" evidence="2">
    <location>
        <begin position="1038"/>
        <end position="1053"/>
    </location>
</feature>
<feature type="region of interest" description="Disordered" evidence="2">
    <location>
        <begin position="1205"/>
        <end position="1230"/>
    </location>
</feature>
<feature type="region of interest" description="Disordered" evidence="2">
    <location>
        <begin position="2156"/>
        <end position="2180"/>
    </location>
</feature>
<feature type="compositionally biased region" description="Basic and acidic residues" evidence="2">
    <location>
        <begin position="1243"/>
        <end position="1257"/>
    </location>
</feature>
<keyword evidence="1" id="KW-0802">TPR repeat</keyword>
<feature type="region of interest" description="Disordered" evidence="2">
    <location>
        <begin position="829"/>
        <end position="907"/>
    </location>
</feature>
<dbReference type="InterPro" id="IPR001214">
    <property type="entry name" value="SET_dom"/>
</dbReference>
<feature type="compositionally biased region" description="Basic and acidic residues" evidence="2">
    <location>
        <begin position="2100"/>
        <end position="2109"/>
    </location>
</feature>
<feature type="compositionally biased region" description="Acidic residues" evidence="2">
    <location>
        <begin position="2079"/>
        <end position="2099"/>
    </location>
</feature>
<sequence length="3229" mass="355758">MERELESLGHFIEGIFHHPHHEHSAGHLVGPDHTETLHASEHFEKSGLVAAHLAALHDAQMLELGLLPDSQLPDSEAPPAAPVLDEFPWKDLLPLSLADMKLGKTHRRHVLHGRLCVTAYKIHDVVSVLEEDCGLATVVMLKNAVPITATMAQAQHCFPEGSRVAIRDPYLTRLPDGLVGVLVESPTDIVFLSRAVTAKDHCNFTSPSYQEPNFVEKSSDEDVRQSPNSIQEASFPVSSDAPQQDDHHEEASVILDADHTNDQSSQQTGEEVEEETLPSVDLDGAAQSEQCHVDRDAVVGGLSGETEEFVSNLAVEDINNEVSASHNVVEGIAPGTCNVDREVVEDADTSKVAETKEVSGREVVEDSNEISFSNSTGQANESESCDIGTADADVEVAGYTATENNRIDDAVEFKEDGDREAVTRVSDVETTKTGEAKEVVSHPTMEERNDVLPSTIVDKVTKGDRCDVETEDTAAVSEVEADKIDKVKEVVSSPGTEDCEIFLPSENLNEAIDEESEDTVGVLEVETDKRDEAKEASSNAATEEWKENLPNTILDEDIDNDRCDGESDEVAGVSEVEGNRSNEEKEIVSSSTIEEFNESLPSTSVDATNEDDRCNKASEDVAEVSEVHMENSDELKELASNSTMEECNDILPSTTEDEATEDFSHDRESKDTTRALDMEGDKDNETKEIGSSPSTKECNDIVPSTNVDQGTLDNRHDEASDNVVGVLEVEVDKSDEVKEMSNSPTTEEVSEILSNTNADQAIEDERFDKESEDIVEISRLEANKTEHVNKIVSSPSIEECNDNVPNICGDEAIKDDMCVEENEGVARVPDVEATRGDEVKEVDSSVAMEESGEIAPRINVKGATEDDATNEECENTTEVSELEGDKSDEVKEVQSDGAMEESTKTPRNINVEEAIEDGACDTECKDKVDVLELEENKSNEIKHVDNNVQIEETNEIPQTINAEEATKDVGDEECDDTSKALELEANKSDEMKDVDTSVAIGKFGEIPSNMNATKATKDDVDNVGDEECKDTTEVSEWEADKSDEMKDVERNIAIEESTEIPPNINVEETTKDDVDDEECKDAIQVSELEANKSDEVTEIERNTATEEFTEVPPSLNVEEAVEDSVVDEEYKARTEVSELEGDNRDEVKEVESSASIKESNEIPQNINVGEAIEDNVVDGECKHTTEVSELETDNNDEMKEVENNVGIEESSDIPQSLNVEEATKDNVADEECKDTIEVSKLEVDKIDEVKDIERGTSIEESSEIPQSLNVEEVMEDSVADEERKDTSELSKLEANKSDEMKDAERSITMEESTKIHPNVNAEETTENDVVDEDCEDRTEVSELEADRSDEVEEVENSVGIKESNESLNVEKAIKDSVGDKESKDTTEVSELEADQSDEMKDVERSIAIEESTEIPPTISAEETTEQDVAHEECKEATEVSESESNKNDEVKEVESSVGMEEPNEIPQNPNVEEAVEDNVGDEACTDTIEVSELEADRSDEVEEVENSVGIKESNESLNVEKAIKENVGDKESKDTTEVSELEADQSDEMKDAEGSIAIEEFTEILPTINAEETTEQDVAHEECKEATEISESEANQNDEVKEVESSVGIEERNEIPQNPNVEEAVEGNVGDEESKDTTEVSELEADRSDEVEEVENSVGIKESNESLNVEKAIKDSVGDEECKDTTEVSELEADQSDEMKDAEGSIAIEEFTEIPPTINAEETTEQDVAHEECKEATEISESEANQNDEVKEVESSVGIEEPNEIPQNPNVEEAIEDNVGDEESKDTTEVSELEADRSDEMKDADKSIAIEECTEIPPNINAEETTEDDVTDKECKGATEVSELEANKNDEVKEVGSNVGIEESNDIPQSLTVEEVMEDSVDDEEREDTTEVSGLEANKSDEMKNAERNIAIEESTEIPPNVKAEEIIEDDAGDEECKDAIQVSELEANKSNEMKEVENSAGIEESNEIPQSLNVEEAIEDNVGDEECKDTIEVSELEADQSDEMKDVERAIAIEEFTETPPTINAEETTEQDVAHEESKEATEVSELEANKNDEVKEVESSVGIEEPNEIPQNPNVEEAAEDNVGDEECKDTTEVSELEADRSEEMKNVERNIAIEESTEIPASINAEETTKDDVADTECKEATEVLELEANKSDEVKEVESNVGIEESSEIPQGPNVEEVVENNVDDEECKDTTQVSELEASISDEMKDAERNIAIEESTEIPASINAEETTEDDVADTECKEATEVLELEANKSDEVKEVENSGTIEGYSVTPLSINTEDATEEDGAQEKCTDSTQVLELEADKSDEVKELASNSAIEHDKGYKETLEVSELEGDKSDEVEELVRSVTREECNENVPSTKDENMKDDMGVEEPKALVGISEVEADNRDDVKDIDSSPAIQECNDIVPRKGVDDPTELGRCTEELSDPGVVSEVAEDESDEANEIVSSLDTQGYKEILPSTNVDATIENDRCDEESQYVAAVSEVDAEISDEVKELFSSTATEECHEILPSSHTVEATEDYRCDYEKRGEIAGDSEVDAEKSVEAEVTVSSTAMEACNEILQSTSVKETAEDGRCDEESEDKAGDLEVEAVNSGEVEVVSSPALQESSVTLENNSVIEAAEINRSHIHRIIETEALDVETSKYEETGEVSKPQKGAEAQLQVDLSSTLEESLSANSLRLEGNKLFLQEDFYGATQLYTRGILQAMKEQEHSRSHGSAKKSTRIANGHGAESEVLLAYSNRAEAWIRLQEYEKGLEDAQKALALQPDHLKSLFRKGRALLGLHQYREAHSILQQAAPRAPSDKDLQAALHESTVRVQQSVSGLFDLSNFYLKGRYVGEFPSCADYIGPIKVVEVGHGRGRGLVLKKHVEAGELLLVSNPIAFMQLKGFNHHRGVEVSQESIHRKVQEAFAPIFTNPHISGSDSQKLHTLCDGETKLPVPPANWLTSNSRGRTVPMAPIDTSCINRIIQLNAFNGNATMGWRNLPSSADQQNKVENWGLWWLPSFINHSCMPNTSQILVGRALFIFASRDLQAGEEITRSYFDIFQPLQQRRDLSTKGWGFVCHCPRCKLEDALHTPLSQVTNHYAKLMEQTSRPKPERVSDAKHADNQATGALRFCHELERKLKDLKLRPVEENWLRGSFVHSIDQITNEHELSPHLELVVEAMAAVCPGSESTLQMAVHAKDSAKHATGKKSVQFKSAHHRAMHICRCTYGKQKSSVLQSLVNREDH</sequence>
<feature type="compositionally biased region" description="Acidic residues" evidence="2">
    <location>
        <begin position="1537"/>
        <end position="1546"/>
    </location>
</feature>
<feature type="compositionally biased region" description="Basic and acidic residues" evidence="2">
    <location>
        <begin position="1521"/>
        <end position="1536"/>
    </location>
</feature>
<feature type="compositionally biased region" description="Polar residues" evidence="2">
    <location>
        <begin position="588"/>
        <end position="607"/>
    </location>
</feature>
<feature type="compositionally biased region" description="Basic and acidic residues" evidence="2">
    <location>
        <begin position="1134"/>
        <end position="1151"/>
    </location>
</feature>
<feature type="compositionally biased region" description="Basic and acidic residues" evidence="2">
    <location>
        <begin position="1947"/>
        <end position="1958"/>
    </location>
</feature>
<evidence type="ECO:0000256" key="2">
    <source>
        <dbReference type="SAM" id="MobiDB-lite"/>
    </source>
</evidence>
<feature type="compositionally biased region" description="Basic and acidic residues" evidence="2">
    <location>
        <begin position="829"/>
        <end position="843"/>
    </location>
</feature>
<feature type="region of interest" description="Disordered" evidence="2">
    <location>
        <begin position="1008"/>
        <end position="1077"/>
    </location>
</feature>
<feature type="compositionally biased region" description="Polar residues" evidence="2">
    <location>
        <begin position="689"/>
        <end position="712"/>
    </location>
</feature>
<proteinExistence type="predicted"/>
<feature type="compositionally biased region" description="Polar residues" evidence="2">
    <location>
        <begin position="225"/>
        <end position="242"/>
    </location>
</feature>
<dbReference type="PANTHER" id="PTHR47643:SF2">
    <property type="entry name" value="TPR DOMAIN PROTEIN (AFU_ORTHOLOGUE AFUA_5G12710)"/>
    <property type="match status" value="1"/>
</dbReference>
<dbReference type="Pfam" id="PF00856">
    <property type="entry name" value="SET"/>
    <property type="match status" value="1"/>
</dbReference>
<organism evidence="4 5">
    <name type="scientific">Sphagnum jensenii</name>
    <dbReference type="NCBI Taxonomy" id="128206"/>
    <lineage>
        <taxon>Eukaryota</taxon>
        <taxon>Viridiplantae</taxon>
        <taxon>Streptophyta</taxon>
        <taxon>Embryophyta</taxon>
        <taxon>Bryophyta</taxon>
        <taxon>Sphagnophytina</taxon>
        <taxon>Sphagnopsida</taxon>
        <taxon>Sphagnales</taxon>
        <taxon>Sphagnaceae</taxon>
        <taxon>Sphagnum</taxon>
    </lineage>
</organism>
<dbReference type="PANTHER" id="PTHR47643">
    <property type="entry name" value="TPR DOMAIN PROTEIN (AFU_ORTHOLOGUE AFUA_5G12710)"/>
    <property type="match status" value="1"/>
</dbReference>
<dbReference type="SUPFAM" id="SSF82199">
    <property type="entry name" value="SET domain"/>
    <property type="match status" value="1"/>
</dbReference>
<feature type="region of interest" description="Disordered" evidence="2">
    <location>
        <begin position="513"/>
        <end position="615"/>
    </location>
</feature>
<dbReference type="Gene3D" id="2.170.270.10">
    <property type="entry name" value="SET domain"/>
    <property type="match status" value="1"/>
</dbReference>
<feature type="compositionally biased region" description="Basic and acidic residues" evidence="2">
    <location>
        <begin position="1280"/>
        <end position="1314"/>
    </location>
</feature>
<feature type="repeat" description="TPR" evidence="1">
    <location>
        <begin position="2736"/>
        <end position="2769"/>
    </location>
</feature>
<reference evidence="4" key="1">
    <citation type="submission" date="2024-02" db="EMBL/GenBank/DDBJ databases">
        <authorList>
            <consortium name="ELIXIR-Norway"/>
            <consortium name="Elixir Norway"/>
        </authorList>
    </citation>
    <scope>NUCLEOTIDE SEQUENCE</scope>
</reference>
<feature type="region of interest" description="Disordered" evidence="2">
    <location>
        <begin position="2409"/>
        <end position="2443"/>
    </location>
</feature>
<feature type="domain" description="SET" evidence="3">
    <location>
        <begin position="2848"/>
        <end position="3042"/>
    </location>
</feature>
<dbReference type="SUPFAM" id="SSF48452">
    <property type="entry name" value="TPR-like"/>
    <property type="match status" value="1"/>
</dbReference>
<dbReference type="Gene3D" id="1.25.40.10">
    <property type="entry name" value="Tetratricopeptide repeat domain"/>
    <property type="match status" value="1"/>
</dbReference>
<feature type="compositionally biased region" description="Basic and acidic residues" evidence="2">
    <location>
        <begin position="1371"/>
        <end position="1386"/>
    </location>
</feature>
<gene>
    <name evidence="4" type="ORF">CSSPJE1EN1_LOCUS19290</name>
</gene>
<keyword evidence="5" id="KW-1185">Reference proteome</keyword>
<feature type="compositionally biased region" description="Basic and acidic residues" evidence="2">
    <location>
        <begin position="2362"/>
        <end position="2372"/>
    </location>
</feature>
<feature type="compositionally biased region" description="Basic and acidic residues" evidence="2">
    <location>
        <begin position="1598"/>
        <end position="1614"/>
    </location>
</feature>
<feature type="compositionally biased region" description="Basic and acidic residues" evidence="2">
    <location>
        <begin position="1577"/>
        <end position="1587"/>
    </location>
</feature>
<feature type="compositionally biased region" description="Acidic residues" evidence="2">
    <location>
        <begin position="1773"/>
        <end position="1793"/>
    </location>
</feature>
<feature type="compositionally biased region" description="Basic and acidic residues" evidence="2">
    <location>
        <begin position="2033"/>
        <end position="2060"/>
    </location>
</feature>
<dbReference type="InterPro" id="IPR011990">
    <property type="entry name" value="TPR-like_helical_dom_sf"/>
</dbReference>
<evidence type="ECO:0000313" key="4">
    <source>
        <dbReference type="EMBL" id="CAK9273812.1"/>
    </source>
</evidence>